<dbReference type="PANTHER" id="PTHR42208">
    <property type="entry name" value="HEAVY METAL TRANSPORTER-RELATED"/>
    <property type="match status" value="1"/>
</dbReference>
<feature type="domain" description="Urease accessory protein UreH-like transmembrane" evidence="4">
    <location>
        <begin position="91"/>
        <end position="250"/>
    </location>
</feature>
<feature type="compositionally biased region" description="Low complexity" evidence="1">
    <location>
        <begin position="46"/>
        <end position="65"/>
    </location>
</feature>
<keyword evidence="3" id="KW-0732">Signal</keyword>
<keyword evidence="2" id="KW-1133">Transmembrane helix</keyword>
<keyword evidence="2" id="KW-0812">Transmembrane</keyword>
<dbReference type="InterPro" id="IPR028096">
    <property type="entry name" value="EfeO_Cupredoxin"/>
</dbReference>
<dbReference type="Pfam" id="PF13386">
    <property type="entry name" value="DsbD_2"/>
    <property type="match status" value="1"/>
</dbReference>
<reference evidence="7" key="1">
    <citation type="submission" date="2015-10" db="EMBL/GenBank/DDBJ databases">
        <authorList>
            <person name="Ju K.-S."/>
            <person name="Doroghazi J.R."/>
            <person name="Metcalf W.W."/>
        </authorList>
    </citation>
    <scope>NUCLEOTIDE SEQUENCE [LARGE SCALE GENOMIC DNA]</scope>
    <source>
        <strain evidence="7">NRRL 3151</strain>
    </source>
</reference>
<feature type="signal peptide" evidence="3">
    <location>
        <begin position="1"/>
        <end position="18"/>
    </location>
</feature>
<comment type="caution">
    <text evidence="6">The sequence shown here is derived from an EMBL/GenBank/DDBJ whole genome shotgun (WGS) entry which is preliminary data.</text>
</comment>
<keyword evidence="2" id="KW-0472">Membrane</keyword>
<gene>
    <name evidence="6" type="ORF">ADL12_09945</name>
</gene>
<dbReference type="Proteomes" id="UP000053923">
    <property type="component" value="Unassembled WGS sequence"/>
</dbReference>
<sequence length="399" mass="40371">MPSSVALLITGVSTGLLAGGASCAAVQGGLLAGAVTRRDPARAAETSPQTSPRPSSSAAKRPTPAGRTATAERVVATLKGEPLAGHLAPVGAFLAGKLLSHTILGGLLGVFGAALQPSPRVQAGMLVAAGLLMVLFALDLFGVKAVGRLMPRPPASFGRLLRRSAKTDSIATPALIGFATVLVPCGVTLSVELLAITSGSPVAGAAVMFGFVLGTAPLFAALGYVFRRTSRALSGQLASLTGVVVLAVAAWTVVSGLQAGGWVSLDSGDKRAAATGPFIVEGGDQSSTAPGDSGGEKTPPADAPVRMDSSGQQIVTLVVTDFYETTQFAARADMPTTLVLRGKDSGGCARAFTIPELGVQEIVKRNGDTKIDLGTRKAGTLRFSCAMGMQTGTIDFKDM</sequence>
<dbReference type="AlphaFoldDB" id="A0A0X3VCS9"/>
<evidence type="ECO:0000256" key="3">
    <source>
        <dbReference type="SAM" id="SignalP"/>
    </source>
</evidence>
<dbReference type="OrthoDB" id="5502616at2"/>
<proteinExistence type="predicted"/>
<feature type="chain" id="PRO_5038639750" description="Urease accessory protein UreH-like transmembrane domain-containing protein" evidence="3">
    <location>
        <begin position="19"/>
        <end position="399"/>
    </location>
</feature>
<evidence type="ECO:0000259" key="4">
    <source>
        <dbReference type="Pfam" id="PF13386"/>
    </source>
</evidence>
<dbReference type="Pfam" id="PF13473">
    <property type="entry name" value="Cupredoxin_1"/>
    <property type="match status" value="1"/>
</dbReference>
<feature type="region of interest" description="Disordered" evidence="1">
    <location>
        <begin position="37"/>
        <end position="70"/>
    </location>
</feature>
<evidence type="ECO:0008006" key="8">
    <source>
        <dbReference type="Google" id="ProtNLM"/>
    </source>
</evidence>
<evidence type="ECO:0000259" key="5">
    <source>
        <dbReference type="Pfam" id="PF13473"/>
    </source>
</evidence>
<accession>A0A0X3VCS9</accession>
<dbReference type="PANTHER" id="PTHR42208:SF1">
    <property type="entry name" value="HEAVY METAL TRANSPORTER"/>
    <property type="match status" value="1"/>
</dbReference>
<dbReference type="EMBL" id="LLZG01000052">
    <property type="protein sequence ID" value="KUL42555.1"/>
    <property type="molecule type" value="Genomic_DNA"/>
</dbReference>
<dbReference type="InterPro" id="IPR039447">
    <property type="entry name" value="UreH-like_TM_dom"/>
</dbReference>
<protein>
    <recommendedName>
        <fullName evidence="8">Urease accessory protein UreH-like transmembrane domain-containing protein</fullName>
    </recommendedName>
</protein>
<keyword evidence="7" id="KW-1185">Reference proteome</keyword>
<feature type="transmembrane region" description="Helical" evidence="2">
    <location>
        <begin position="125"/>
        <end position="149"/>
    </location>
</feature>
<dbReference type="Gene3D" id="2.60.40.420">
    <property type="entry name" value="Cupredoxins - blue copper proteins"/>
    <property type="match status" value="1"/>
</dbReference>
<organism evidence="6 7">
    <name type="scientific">Streptomyces regalis</name>
    <dbReference type="NCBI Taxonomy" id="68262"/>
    <lineage>
        <taxon>Bacteria</taxon>
        <taxon>Bacillati</taxon>
        <taxon>Actinomycetota</taxon>
        <taxon>Actinomycetes</taxon>
        <taxon>Kitasatosporales</taxon>
        <taxon>Streptomycetaceae</taxon>
        <taxon>Streptomyces</taxon>
    </lineage>
</organism>
<evidence type="ECO:0000256" key="2">
    <source>
        <dbReference type="SAM" id="Phobius"/>
    </source>
</evidence>
<name>A0A0X3VCS9_9ACTN</name>
<evidence type="ECO:0000313" key="7">
    <source>
        <dbReference type="Proteomes" id="UP000053923"/>
    </source>
</evidence>
<dbReference type="InterPro" id="IPR008972">
    <property type="entry name" value="Cupredoxin"/>
</dbReference>
<dbReference type="RefSeq" id="WP_062700696.1">
    <property type="nucleotide sequence ID" value="NZ_LLZG01000052.1"/>
</dbReference>
<evidence type="ECO:0000256" key="1">
    <source>
        <dbReference type="SAM" id="MobiDB-lite"/>
    </source>
</evidence>
<evidence type="ECO:0000313" key="6">
    <source>
        <dbReference type="EMBL" id="KUL42555.1"/>
    </source>
</evidence>
<feature type="transmembrane region" description="Helical" evidence="2">
    <location>
        <begin position="202"/>
        <end position="225"/>
    </location>
</feature>
<feature type="region of interest" description="Disordered" evidence="1">
    <location>
        <begin position="276"/>
        <end position="307"/>
    </location>
</feature>
<feature type="transmembrane region" description="Helical" evidence="2">
    <location>
        <begin position="170"/>
        <end position="196"/>
    </location>
</feature>
<feature type="transmembrane region" description="Helical" evidence="2">
    <location>
        <begin position="237"/>
        <end position="257"/>
    </location>
</feature>
<feature type="domain" description="EfeO-type cupredoxin-like" evidence="5">
    <location>
        <begin position="310"/>
        <end position="394"/>
    </location>
</feature>